<sequence length="129" mass="14284">MAQTFNVVGWFEIPVTDMPRAIRFYESVLGYTLHYQPVGEEEMAWFPWSDEGSGAPGSLVKHDKHYTPSTEGTLVYFSSPSGDLANELARVEQAGGKVLQDKTLIAEDIGFMALFLDTEGNRVALHSRG</sequence>
<accession>A0A1N6WK94</accession>
<evidence type="ECO:0000313" key="3">
    <source>
        <dbReference type="Proteomes" id="UP000185924"/>
    </source>
</evidence>
<protein>
    <recommendedName>
        <fullName evidence="1">VOC domain-containing protein</fullName>
    </recommendedName>
</protein>
<dbReference type="InterPro" id="IPR029068">
    <property type="entry name" value="Glyas_Bleomycin-R_OHBP_Dase"/>
</dbReference>
<gene>
    <name evidence="2" type="ORF">SAMN05421545_1598</name>
</gene>
<dbReference type="InterPro" id="IPR052164">
    <property type="entry name" value="Anthracycline_SecMetBiosynth"/>
</dbReference>
<dbReference type="Proteomes" id="UP000185924">
    <property type="component" value="Unassembled WGS sequence"/>
</dbReference>
<dbReference type="STRING" id="1077936.SAMN05421545_1598"/>
<dbReference type="AlphaFoldDB" id="A0A1N6WK94"/>
<proteinExistence type="predicted"/>
<organism evidence="2 3">
    <name type="scientific">Pontibacter lucknowensis</name>
    <dbReference type="NCBI Taxonomy" id="1077936"/>
    <lineage>
        <taxon>Bacteria</taxon>
        <taxon>Pseudomonadati</taxon>
        <taxon>Bacteroidota</taxon>
        <taxon>Cytophagia</taxon>
        <taxon>Cytophagales</taxon>
        <taxon>Hymenobacteraceae</taxon>
        <taxon>Pontibacter</taxon>
    </lineage>
</organism>
<dbReference type="SUPFAM" id="SSF54593">
    <property type="entry name" value="Glyoxalase/Bleomycin resistance protein/Dihydroxybiphenyl dioxygenase"/>
    <property type="match status" value="1"/>
</dbReference>
<dbReference type="InterPro" id="IPR004360">
    <property type="entry name" value="Glyas_Fos-R_dOase_dom"/>
</dbReference>
<dbReference type="OrthoDB" id="9804235at2"/>
<feature type="domain" description="VOC" evidence="1">
    <location>
        <begin position="7"/>
        <end position="128"/>
    </location>
</feature>
<dbReference type="Pfam" id="PF00903">
    <property type="entry name" value="Glyoxalase"/>
    <property type="match status" value="1"/>
</dbReference>
<name>A0A1N6WK94_9BACT</name>
<dbReference type="PROSITE" id="PS51819">
    <property type="entry name" value="VOC"/>
    <property type="match status" value="1"/>
</dbReference>
<dbReference type="RefSeq" id="WP_076421707.1">
    <property type="nucleotide sequence ID" value="NZ_FTNM01000002.1"/>
</dbReference>
<dbReference type="Gene3D" id="3.10.180.10">
    <property type="entry name" value="2,3-Dihydroxybiphenyl 1,2-Dioxygenase, domain 1"/>
    <property type="match status" value="1"/>
</dbReference>
<dbReference type="InterPro" id="IPR037523">
    <property type="entry name" value="VOC_core"/>
</dbReference>
<keyword evidence="3" id="KW-1185">Reference proteome</keyword>
<dbReference type="PANTHER" id="PTHR33993">
    <property type="entry name" value="GLYOXALASE-RELATED"/>
    <property type="match status" value="1"/>
</dbReference>
<dbReference type="PANTHER" id="PTHR33993:SF2">
    <property type="entry name" value="VOC DOMAIN-CONTAINING PROTEIN"/>
    <property type="match status" value="1"/>
</dbReference>
<evidence type="ECO:0000259" key="1">
    <source>
        <dbReference type="PROSITE" id="PS51819"/>
    </source>
</evidence>
<reference evidence="3" key="1">
    <citation type="submission" date="2017-01" db="EMBL/GenBank/DDBJ databases">
        <authorList>
            <person name="Varghese N."/>
            <person name="Submissions S."/>
        </authorList>
    </citation>
    <scope>NUCLEOTIDE SEQUENCE [LARGE SCALE GENOMIC DNA]</scope>
    <source>
        <strain evidence="3">DM9</strain>
    </source>
</reference>
<dbReference type="CDD" id="cd07247">
    <property type="entry name" value="SgaA_N_like"/>
    <property type="match status" value="1"/>
</dbReference>
<evidence type="ECO:0000313" key="2">
    <source>
        <dbReference type="EMBL" id="SIQ90489.1"/>
    </source>
</evidence>
<dbReference type="EMBL" id="FTNM01000002">
    <property type="protein sequence ID" value="SIQ90489.1"/>
    <property type="molecule type" value="Genomic_DNA"/>
</dbReference>